<sequence length="703" mass="78079">MNIEEDFIKPGIPSINMDDCLDHEENWHLAARGIQLALNNRVEDAQNLLKSDPANSIHSQAGYCFLTFMNAVMTFEEDKMSQSLVALRAMEKRCCSNPNPPPSSSSGSSGNPNISNGFSGMTLSPSFTSFHGMKSKMQGLFNTIPEQQADSNRSSQGGGEFFANGDEYDESSKLEQQIILADCQVLAAIINFLHQDWGSYMKGGWVLRKAWKIYQKAYTQIRRIYMQKVGLQGNLLAPPPVPNQPQSHGPSTPNGFQNGTPSSNKNGNKRNRSTLNGISHSLSVPLSLFSLVKEANNAQDTTSNASGSIGGNEEDLGNPSTISAATIKRLMSAVSFGFGIFHLAVSLLPPKLLNIISFFGFEGDRQTGIQALHFARQGNDMRGPIATPTRLNFTKAESGRDLFSPLRSVASWRKSFRVLQLDDKISPALPPERTPVALANFSDALNSYEKALSVSAQREIQLLCLHEVGWSYLLLLQWEQSSRAFLQLKSDSRWSKSFYCYLSAVSLGASGDTEQCLELARETPKLARKAGNQQLERFLLRRATKMVQDQVDENYSRLLGYELLYLWNTLGACLKHSTMSIQLDCENIYVPALEGVRQLILGSIYSNSGLVLEAKQSYGKAIKQGSEVDGGDIHAAAFAAYELGLLLCRTAETRSEGRHYLEFARDNYRNYDFEHRLSVRIQAALRYYSDNIKERRAQEMISS</sequence>
<evidence type="ECO:0000313" key="2">
    <source>
        <dbReference type="EMBL" id="TRY69575.1"/>
    </source>
</evidence>
<evidence type="ECO:0000256" key="1">
    <source>
        <dbReference type="SAM" id="MobiDB-lite"/>
    </source>
</evidence>
<gene>
    <name evidence="2" type="ORF">TCAL_08624</name>
</gene>
<reference evidence="2 3" key="1">
    <citation type="journal article" date="2018" name="Nat. Ecol. Evol.">
        <title>Genomic signatures of mitonuclear coevolution across populations of Tigriopus californicus.</title>
        <authorList>
            <person name="Barreto F.S."/>
            <person name="Watson E.T."/>
            <person name="Lima T.G."/>
            <person name="Willett C.S."/>
            <person name="Edmands S."/>
            <person name="Li W."/>
            <person name="Burton R.S."/>
        </authorList>
    </citation>
    <scope>NUCLEOTIDE SEQUENCE [LARGE SCALE GENOMIC DNA]</scope>
    <source>
        <strain evidence="2 3">San Diego</strain>
    </source>
</reference>
<protein>
    <recommendedName>
        <fullName evidence="4">Tetratricopeptide repeat protein 39C</fullName>
    </recommendedName>
</protein>
<dbReference type="STRING" id="6832.A0A553NVW0"/>
<dbReference type="Pfam" id="PF10300">
    <property type="entry name" value="Iml2-TPR_39"/>
    <property type="match status" value="3"/>
</dbReference>
<dbReference type="Proteomes" id="UP000318571">
    <property type="component" value="Chromosome 1"/>
</dbReference>
<keyword evidence="3" id="KW-1185">Reference proteome</keyword>
<dbReference type="PANTHER" id="PTHR31859">
    <property type="entry name" value="TETRATRICOPEPTIDE REPEAT PROTEIN 39 FAMILY MEMBER"/>
    <property type="match status" value="1"/>
</dbReference>
<dbReference type="PANTHER" id="PTHR31859:SF1">
    <property type="entry name" value="TETRATRICOPEPTIDE REPEAT PROTEIN 39C"/>
    <property type="match status" value="1"/>
</dbReference>
<dbReference type="GO" id="GO:0060271">
    <property type="term" value="P:cilium assembly"/>
    <property type="evidence" value="ECO:0007669"/>
    <property type="project" value="TreeGrafter"/>
</dbReference>
<evidence type="ECO:0000313" key="3">
    <source>
        <dbReference type="Proteomes" id="UP000318571"/>
    </source>
</evidence>
<feature type="region of interest" description="Disordered" evidence="1">
    <location>
        <begin position="95"/>
        <end position="115"/>
    </location>
</feature>
<feature type="region of interest" description="Disordered" evidence="1">
    <location>
        <begin position="236"/>
        <end position="274"/>
    </location>
</feature>
<feature type="compositionally biased region" description="Polar residues" evidence="1">
    <location>
        <begin position="244"/>
        <end position="261"/>
    </location>
</feature>
<dbReference type="InterPro" id="IPR019412">
    <property type="entry name" value="IML2/TPR_39"/>
</dbReference>
<name>A0A553NVW0_TIGCA</name>
<dbReference type="EMBL" id="VCGU01000010">
    <property type="protein sequence ID" value="TRY69575.1"/>
    <property type="molecule type" value="Genomic_DNA"/>
</dbReference>
<dbReference type="OMA" id="AFHSDIY"/>
<accession>A0A553NVW0</accession>
<evidence type="ECO:0008006" key="4">
    <source>
        <dbReference type="Google" id="ProtNLM"/>
    </source>
</evidence>
<proteinExistence type="predicted"/>
<organism evidence="2 3">
    <name type="scientific">Tigriopus californicus</name>
    <name type="common">Marine copepod</name>
    <dbReference type="NCBI Taxonomy" id="6832"/>
    <lineage>
        <taxon>Eukaryota</taxon>
        <taxon>Metazoa</taxon>
        <taxon>Ecdysozoa</taxon>
        <taxon>Arthropoda</taxon>
        <taxon>Crustacea</taxon>
        <taxon>Multicrustacea</taxon>
        <taxon>Hexanauplia</taxon>
        <taxon>Copepoda</taxon>
        <taxon>Harpacticoida</taxon>
        <taxon>Harpacticidae</taxon>
        <taxon>Tigriopus</taxon>
    </lineage>
</organism>
<dbReference type="AlphaFoldDB" id="A0A553NVW0"/>
<feature type="compositionally biased region" description="Low complexity" evidence="1">
    <location>
        <begin position="104"/>
        <end position="115"/>
    </location>
</feature>
<comment type="caution">
    <text evidence="2">The sequence shown here is derived from an EMBL/GenBank/DDBJ whole genome shotgun (WGS) entry which is preliminary data.</text>
</comment>